<comment type="caution">
    <text evidence="2">The sequence shown here is derived from an EMBL/GenBank/DDBJ whole genome shotgun (WGS) entry which is preliminary data.</text>
</comment>
<proteinExistence type="predicted"/>
<protein>
    <submittedName>
        <fullName evidence="2">Uncharacterized protein</fullName>
    </submittedName>
</protein>
<accession>A0A7C9VLP1</accession>
<feature type="transmembrane region" description="Helical" evidence="1">
    <location>
        <begin position="6"/>
        <end position="26"/>
    </location>
</feature>
<evidence type="ECO:0000256" key="1">
    <source>
        <dbReference type="SAM" id="Phobius"/>
    </source>
</evidence>
<keyword evidence="3" id="KW-1185">Reference proteome</keyword>
<sequence length="47" mass="5435">MPTNAIILSAIILVMFVAFGAVLMWADFQTRPHRLKNHVVKPRRRAF</sequence>
<dbReference type="Proteomes" id="UP000480266">
    <property type="component" value="Unassembled WGS sequence"/>
</dbReference>
<evidence type="ECO:0000313" key="2">
    <source>
        <dbReference type="EMBL" id="NGX98090.1"/>
    </source>
</evidence>
<dbReference type="AlphaFoldDB" id="A0A7C9VLP1"/>
<gene>
    <name evidence="2" type="ORF">G4V63_23665</name>
</gene>
<keyword evidence="1" id="KW-0812">Transmembrane</keyword>
<keyword evidence="1" id="KW-0472">Membrane</keyword>
<dbReference type="EMBL" id="JAAMRR010001198">
    <property type="protein sequence ID" value="NGX98090.1"/>
    <property type="molecule type" value="Genomic_DNA"/>
</dbReference>
<name>A0A7C9VLP1_9BRAD</name>
<reference evidence="2" key="1">
    <citation type="submission" date="2020-02" db="EMBL/GenBank/DDBJ databases">
        <title>Draft genome sequence of Candidatus Afipia apatlaquensis IBT-C3, a potential strain for decolorization of textile dyes.</title>
        <authorList>
            <person name="Sanchez-Reyes A."/>
            <person name="Breton-Deval L."/>
            <person name="Mangelson H."/>
            <person name="Sanchez-Flores A."/>
        </authorList>
    </citation>
    <scope>NUCLEOTIDE SEQUENCE [LARGE SCALE GENOMIC DNA]</scope>
    <source>
        <strain evidence="2">IBT-C3</strain>
    </source>
</reference>
<evidence type="ECO:0000313" key="3">
    <source>
        <dbReference type="Proteomes" id="UP000480266"/>
    </source>
</evidence>
<keyword evidence="1" id="KW-1133">Transmembrane helix</keyword>
<organism evidence="2 3">
    <name type="scientific">Candidatus Afipia apatlaquensis</name>
    <dbReference type="NCBI Taxonomy" id="2712852"/>
    <lineage>
        <taxon>Bacteria</taxon>
        <taxon>Pseudomonadati</taxon>
        <taxon>Pseudomonadota</taxon>
        <taxon>Alphaproteobacteria</taxon>
        <taxon>Hyphomicrobiales</taxon>
        <taxon>Nitrobacteraceae</taxon>
        <taxon>Afipia</taxon>
    </lineage>
</organism>